<comment type="caution">
    <text evidence="1">The sequence shown here is derived from an EMBL/GenBank/DDBJ whole genome shotgun (WGS) entry which is preliminary data.</text>
</comment>
<proteinExistence type="predicted"/>
<dbReference type="InterPro" id="IPR027417">
    <property type="entry name" value="P-loop_NTPase"/>
</dbReference>
<sequence>MKKIMIIGSGGSGKSTLARRLGQQLGLPVFHLDAYMWKPGWILSTREEQSDIQSQLMTHTEWIIDGNYSGTMDVRIKEADTIIFLDISRRICLYQVIKRYLTNRNTVRPDMAEGCEEKIDKEFLSWVWNFPRNKRPALIQRLNELKDSKQVIILHSPQQIEKWLRHL</sequence>
<gene>
    <name evidence="1" type="ORF">ERX27_10260</name>
</gene>
<dbReference type="AlphaFoldDB" id="A0A4R6BAV4"/>
<dbReference type="EMBL" id="SCWA01000024">
    <property type="protein sequence ID" value="TDL93442.1"/>
    <property type="molecule type" value="Genomic_DNA"/>
</dbReference>
<evidence type="ECO:0000313" key="2">
    <source>
        <dbReference type="Proteomes" id="UP000295310"/>
    </source>
</evidence>
<reference evidence="1 2" key="1">
    <citation type="submission" date="2019-01" db="EMBL/GenBank/DDBJ databases">
        <title>Draft genome sequences of the type strains of six Macrococcus species.</title>
        <authorList>
            <person name="Mazhar S."/>
            <person name="Altermann E."/>
            <person name="Hill C."/>
            <person name="Mcauliffe O."/>
        </authorList>
    </citation>
    <scope>NUCLEOTIDE SEQUENCE [LARGE SCALE GENOMIC DNA]</scope>
    <source>
        <strain evidence="1 2">CCM4811</strain>
    </source>
</reference>
<dbReference type="PANTHER" id="PTHR37816:SF3">
    <property type="entry name" value="MODULATES DNA TOPOLOGY"/>
    <property type="match status" value="1"/>
</dbReference>
<evidence type="ECO:0000313" key="1">
    <source>
        <dbReference type="EMBL" id="TDL93442.1"/>
    </source>
</evidence>
<name>A0A4R6BAV4_9STAP</name>
<keyword evidence="2" id="KW-1185">Reference proteome</keyword>
<dbReference type="RefSeq" id="WP_133432737.1">
    <property type="nucleotide sequence ID" value="NZ_CP092179.1"/>
</dbReference>
<dbReference type="SUPFAM" id="SSF52540">
    <property type="entry name" value="P-loop containing nucleoside triphosphate hydrolases"/>
    <property type="match status" value="1"/>
</dbReference>
<dbReference type="Gene3D" id="3.40.50.300">
    <property type="entry name" value="P-loop containing nucleotide triphosphate hydrolases"/>
    <property type="match status" value="1"/>
</dbReference>
<protein>
    <submittedName>
        <fullName evidence="1">DNA topology modulation protein</fullName>
    </submittedName>
</protein>
<dbReference type="NCBIfam" id="NF005994">
    <property type="entry name" value="PRK08118.1"/>
    <property type="match status" value="1"/>
</dbReference>
<accession>A0A4R6BAV4</accession>
<dbReference type="OrthoDB" id="1201990at2"/>
<organism evidence="1 2">
    <name type="scientific">Macrococcus brunensis</name>
    <dbReference type="NCBI Taxonomy" id="198483"/>
    <lineage>
        <taxon>Bacteria</taxon>
        <taxon>Bacillati</taxon>
        <taxon>Bacillota</taxon>
        <taxon>Bacilli</taxon>
        <taxon>Bacillales</taxon>
        <taxon>Staphylococcaceae</taxon>
        <taxon>Macrococcus</taxon>
    </lineage>
</organism>
<dbReference type="Proteomes" id="UP000295310">
    <property type="component" value="Unassembled WGS sequence"/>
</dbReference>
<dbReference type="InterPro" id="IPR052922">
    <property type="entry name" value="Cytidylate_Kinase-2"/>
</dbReference>
<dbReference type="PANTHER" id="PTHR37816">
    <property type="entry name" value="YALI0E33011P"/>
    <property type="match status" value="1"/>
</dbReference>